<name>A0A6A6IZN8_9PLEO</name>
<dbReference type="EMBL" id="ML987189">
    <property type="protein sequence ID" value="KAF2256071.1"/>
    <property type="molecule type" value="Genomic_DNA"/>
</dbReference>
<proteinExistence type="predicted"/>
<organism evidence="2 3">
    <name type="scientific">Trematosphaeria pertusa</name>
    <dbReference type="NCBI Taxonomy" id="390896"/>
    <lineage>
        <taxon>Eukaryota</taxon>
        <taxon>Fungi</taxon>
        <taxon>Dikarya</taxon>
        <taxon>Ascomycota</taxon>
        <taxon>Pezizomycotina</taxon>
        <taxon>Dothideomycetes</taxon>
        <taxon>Pleosporomycetidae</taxon>
        <taxon>Pleosporales</taxon>
        <taxon>Massarineae</taxon>
        <taxon>Trematosphaeriaceae</taxon>
        <taxon>Trematosphaeria</taxon>
    </lineage>
</organism>
<feature type="region of interest" description="Disordered" evidence="1">
    <location>
        <begin position="370"/>
        <end position="389"/>
    </location>
</feature>
<feature type="region of interest" description="Disordered" evidence="1">
    <location>
        <begin position="218"/>
        <end position="262"/>
    </location>
</feature>
<evidence type="ECO:0000313" key="2">
    <source>
        <dbReference type="EMBL" id="KAF2256071.1"/>
    </source>
</evidence>
<dbReference type="RefSeq" id="XP_033691075.1">
    <property type="nucleotide sequence ID" value="XM_033834314.1"/>
</dbReference>
<feature type="compositionally biased region" description="Basic and acidic residues" evidence="1">
    <location>
        <begin position="235"/>
        <end position="245"/>
    </location>
</feature>
<evidence type="ECO:0000256" key="1">
    <source>
        <dbReference type="SAM" id="MobiDB-lite"/>
    </source>
</evidence>
<dbReference type="Proteomes" id="UP000800094">
    <property type="component" value="Unassembled WGS sequence"/>
</dbReference>
<dbReference type="GeneID" id="54587644"/>
<evidence type="ECO:0000313" key="3">
    <source>
        <dbReference type="Proteomes" id="UP000800094"/>
    </source>
</evidence>
<reference evidence="2" key="1">
    <citation type="journal article" date="2020" name="Stud. Mycol.">
        <title>101 Dothideomycetes genomes: a test case for predicting lifestyles and emergence of pathogens.</title>
        <authorList>
            <person name="Haridas S."/>
            <person name="Albert R."/>
            <person name="Binder M."/>
            <person name="Bloem J."/>
            <person name="Labutti K."/>
            <person name="Salamov A."/>
            <person name="Andreopoulos B."/>
            <person name="Baker S."/>
            <person name="Barry K."/>
            <person name="Bills G."/>
            <person name="Bluhm B."/>
            <person name="Cannon C."/>
            <person name="Castanera R."/>
            <person name="Culley D."/>
            <person name="Daum C."/>
            <person name="Ezra D."/>
            <person name="Gonzalez J."/>
            <person name="Henrissat B."/>
            <person name="Kuo A."/>
            <person name="Liang C."/>
            <person name="Lipzen A."/>
            <person name="Lutzoni F."/>
            <person name="Magnuson J."/>
            <person name="Mondo S."/>
            <person name="Nolan M."/>
            <person name="Ohm R."/>
            <person name="Pangilinan J."/>
            <person name="Park H.-J."/>
            <person name="Ramirez L."/>
            <person name="Alfaro M."/>
            <person name="Sun H."/>
            <person name="Tritt A."/>
            <person name="Yoshinaga Y."/>
            <person name="Zwiers L.-H."/>
            <person name="Turgeon B."/>
            <person name="Goodwin S."/>
            <person name="Spatafora J."/>
            <person name="Crous P."/>
            <person name="Grigoriev I."/>
        </authorList>
    </citation>
    <scope>NUCLEOTIDE SEQUENCE</scope>
    <source>
        <strain evidence="2">CBS 122368</strain>
    </source>
</reference>
<gene>
    <name evidence="2" type="ORF">BU26DRAFT_573924</name>
</gene>
<accession>A0A6A6IZN8</accession>
<dbReference type="OrthoDB" id="5365129at2759"/>
<protein>
    <submittedName>
        <fullName evidence="2">Uncharacterized protein</fullName>
    </submittedName>
</protein>
<keyword evidence="3" id="KW-1185">Reference proteome</keyword>
<dbReference type="AlphaFoldDB" id="A0A6A6IZN8"/>
<feature type="compositionally biased region" description="Polar residues" evidence="1">
    <location>
        <begin position="218"/>
        <end position="229"/>
    </location>
</feature>
<sequence>MALNVILNTGGIAAGLVPLAFIHKPTDPEKQTSIAIGVGSGGSVPHVAVWGEDGSRITQFTGNANGHICTGETWQSTSDNKQNDVKPANPTYLSIVMQEGDAICVASVVASGNGQQWVWTGDMAYTCGAQWMESKYTFTQSNVPMRCAWIDRDHTNNIVAKGISMHIRDFTADPGLVAQYQNNTDRLCKNSKRLTFQPEPIVPDSVIGFFSPELEYSQNENANDPTKPSTAGALKHPDEGIDRDTSAYPDGTNMNIGKNDKRHSRNFKHSKVKGVKNLKSGTLVVSHFSQHSAKEMCEHPMSLGPDFVSVEESVYCDMETAKWWPLCDATHVKDCFDLGTQSLKVDGPSKRDDVPLKQYTKHEEWGLTHEKRALLPRKKHPGDRCDPKE</sequence>